<dbReference type="AlphaFoldDB" id="A0A8S1D1U1"/>
<reference evidence="2 3" key="1">
    <citation type="submission" date="2020-04" db="EMBL/GenBank/DDBJ databases">
        <authorList>
            <person name="Alioto T."/>
            <person name="Alioto T."/>
            <person name="Gomez Garrido J."/>
        </authorList>
    </citation>
    <scope>NUCLEOTIDE SEQUENCE [LARGE SCALE GENOMIC DNA]</scope>
</reference>
<feature type="region of interest" description="Disordered" evidence="1">
    <location>
        <begin position="200"/>
        <end position="276"/>
    </location>
</feature>
<evidence type="ECO:0000256" key="1">
    <source>
        <dbReference type="SAM" id="MobiDB-lite"/>
    </source>
</evidence>
<dbReference type="Proteomes" id="UP000494165">
    <property type="component" value="Unassembled WGS sequence"/>
</dbReference>
<evidence type="ECO:0000313" key="2">
    <source>
        <dbReference type="EMBL" id="CAB3374087.1"/>
    </source>
</evidence>
<feature type="compositionally biased region" description="Basic and acidic residues" evidence="1">
    <location>
        <begin position="322"/>
        <end position="336"/>
    </location>
</feature>
<sequence>MAQFHGGEIATVDTLTSSTPEELPAPIPEPEMMRDPEYFKKWRDGYYGKRKKSYKRNGDDVPFRLNVLPKDSYDPYMFGEDEHKAKKQERKYSYPPDAKSIQDIIHFLTEGKRSRLHSHAGLRFKGRVKNLDMKDPMSVFQHESRHEPKFVSNNPLVDFRMAGDPKEVNKALMGFDKSTSPKTEENLKPKTVSLMLDIHPMGHDDEASGLTKRERSRRPPSQPPPPKRRQRARPRPQKHYRGGDGGSSSRDEILHGRPSHHNEVYRPSYKGDHDRFGPEVAKHHQITLHLNFFPTAKKQSNAADIDLNPGKSSALSDLAPSPRDEGPPNHKGDTTFKAEPIPNLLNDPSIHVFNRHRYGSATASQSLPWQDPAFDQVSNHRLDGNGVELVGAERRHAVVDDTQHPLLPHGPPEHRFISNKLLLQPDHPEHRHGELKL</sequence>
<comment type="caution">
    <text evidence="2">The sequence shown here is derived from an EMBL/GenBank/DDBJ whole genome shotgun (WGS) entry which is preliminary data.</text>
</comment>
<protein>
    <submittedName>
        <fullName evidence="2">Uncharacterized protein</fullName>
    </submittedName>
</protein>
<gene>
    <name evidence="2" type="ORF">CLODIP_2_CD13828</name>
</gene>
<feature type="compositionally biased region" description="Basic and acidic residues" evidence="1">
    <location>
        <begin position="249"/>
        <end position="276"/>
    </location>
</feature>
<keyword evidence="3" id="KW-1185">Reference proteome</keyword>
<organism evidence="2 3">
    <name type="scientific">Cloeon dipterum</name>
    <dbReference type="NCBI Taxonomy" id="197152"/>
    <lineage>
        <taxon>Eukaryota</taxon>
        <taxon>Metazoa</taxon>
        <taxon>Ecdysozoa</taxon>
        <taxon>Arthropoda</taxon>
        <taxon>Hexapoda</taxon>
        <taxon>Insecta</taxon>
        <taxon>Pterygota</taxon>
        <taxon>Palaeoptera</taxon>
        <taxon>Ephemeroptera</taxon>
        <taxon>Pisciforma</taxon>
        <taxon>Baetidae</taxon>
        <taxon>Cloeon</taxon>
    </lineage>
</organism>
<proteinExistence type="predicted"/>
<dbReference type="EMBL" id="CADEPI010000093">
    <property type="protein sequence ID" value="CAB3374087.1"/>
    <property type="molecule type" value="Genomic_DNA"/>
</dbReference>
<feature type="compositionally biased region" description="Basic residues" evidence="1">
    <location>
        <begin position="226"/>
        <end position="240"/>
    </location>
</feature>
<name>A0A8S1D1U1_9INSE</name>
<feature type="region of interest" description="Disordered" evidence="1">
    <location>
        <begin position="303"/>
        <end position="343"/>
    </location>
</feature>
<feature type="region of interest" description="Disordered" evidence="1">
    <location>
        <begin position="1"/>
        <end position="32"/>
    </location>
</feature>
<evidence type="ECO:0000313" key="3">
    <source>
        <dbReference type="Proteomes" id="UP000494165"/>
    </source>
</evidence>
<accession>A0A8S1D1U1</accession>